<evidence type="ECO:0000313" key="1">
    <source>
        <dbReference type="EMBL" id="MPM56987.1"/>
    </source>
</evidence>
<name>A0A645AV41_9ZZZZ</name>
<protein>
    <submittedName>
        <fullName evidence="1">Uncharacterized protein</fullName>
    </submittedName>
</protein>
<accession>A0A645AV41</accession>
<sequence length="81" mass="8947">MCNLADDASDLHGNQIMPGCLAAAQAEMGVFRFVFQDTGDQMFDLRIADGMKVVKKERDILSQFFDAANKSVCKKSCKVIL</sequence>
<organism evidence="1">
    <name type="scientific">bioreactor metagenome</name>
    <dbReference type="NCBI Taxonomy" id="1076179"/>
    <lineage>
        <taxon>unclassified sequences</taxon>
        <taxon>metagenomes</taxon>
        <taxon>ecological metagenomes</taxon>
    </lineage>
</organism>
<dbReference type="EMBL" id="VSSQ01016034">
    <property type="protein sequence ID" value="MPM56987.1"/>
    <property type="molecule type" value="Genomic_DNA"/>
</dbReference>
<dbReference type="AlphaFoldDB" id="A0A645AV41"/>
<gene>
    <name evidence="1" type="ORF">SDC9_103804</name>
</gene>
<comment type="caution">
    <text evidence="1">The sequence shown here is derived from an EMBL/GenBank/DDBJ whole genome shotgun (WGS) entry which is preliminary data.</text>
</comment>
<proteinExistence type="predicted"/>
<reference evidence="1" key="1">
    <citation type="submission" date="2019-08" db="EMBL/GenBank/DDBJ databases">
        <authorList>
            <person name="Kucharzyk K."/>
            <person name="Murdoch R.W."/>
            <person name="Higgins S."/>
            <person name="Loffler F."/>
        </authorList>
    </citation>
    <scope>NUCLEOTIDE SEQUENCE</scope>
</reference>